<organism evidence="1 2">
    <name type="scientific">Stylosanthes scabra</name>
    <dbReference type="NCBI Taxonomy" id="79078"/>
    <lineage>
        <taxon>Eukaryota</taxon>
        <taxon>Viridiplantae</taxon>
        <taxon>Streptophyta</taxon>
        <taxon>Embryophyta</taxon>
        <taxon>Tracheophyta</taxon>
        <taxon>Spermatophyta</taxon>
        <taxon>Magnoliopsida</taxon>
        <taxon>eudicotyledons</taxon>
        <taxon>Gunneridae</taxon>
        <taxon>Pentapetalae</taxon>
        <taxon>rosids</taxon>
        <taxon>fabids</taxon>
        <taxon>Fabales</taxon>
        <taxon>Fabaceae</taxon>
        <taxon>Papilionoideae</taxon>
        <taxon>50 kb inversion clade</taxon>
        <taxon>dalbergioids sensu lato</taxon>
        <taxon>Dalbergieae</taxon>
        <taxon>Pterocarpus clade</taxon>
        <taxon>Stylosanthes</taxon>
    </lineage>
</organism>
<reference evidence="1 2" key="1">
    <citation type="journal article" date="2023" name="Plants (Basel)">
        <title>Bridging the Gap: Combining Genomics and Transcriptomics Approaches to Understand Stylosanthes scabra, an Orphan Legume from the Brazilian Caatinga.</title>
        <authorList>
            <person name="Ferreira-Neto J.R.C."/>
            <person name="da Silva M.D."/>
            <person name="Binneck E."/>
            <person name="de Melo N.F."/>
            <person name="da Silva R.H."/>
            <person name="de Melo A.L.T.M."/>
            <person name="Pandolfi V."/>
            <person name="Bustamante F.O."/>
            <person name="Brasileiro-Vidal A.C."/>
            <person name="Benko-Iseppon A.M."/>
        </authorList>
    </citation>
    <scope>NUCLEOTIDE SEQUENCE [LARGE SCALE GENOMIC DNA]</scope>
    <source>
        <tissue evidence="1">Leaves</tissue>
    </source>
</reference>
<keyword evidence="2" id="KW-1185">Reference proteome</keyword>
<dbReference type="EMBL" id="JASCZI010092005">
    <property type="protein sequence ID" value="MED6151682.1"/>
    <property type="molecule type" value="Genomic_DNA"/>
</dbReference>
<sequence length="137" mass="15597">MFAAQATLLASAGCEAVQNAVKNYSIRRNAEYKVIESDRIKYQCRCKHAEDRFPWSIRGCSQVWRRPQLYCSTMLADHSQLDNSLMSAVIILPMVKTNPSVSVLVLQSAIQQGYHFKSSYRKVWITKKKAIVILNGQ</sequence>
<gene>
    <name evidence="1" type="ORF">PIB30_084728</name>
</gene>
<accession>A0ABU6TS50</accession>
<evidence type="ECO:0000313" key="2">
    <source>
        <dbReference type="Proteomes" id="UP001341840"/>
    </source>
</evidence>
<dbReference type="Proteomes" id="UP001341840">
    <property type="component" value="Unassembled WGS sequence"/>
</dbReference>
<protein>
    <recommendedName>
        <fullName evidence="3">Transposase MuDR plant domain-containing protein</fullName>
    </recommendedName>
</protein>
<proteinExistence type="predicted"/>
<comment type="caution">
    <text evidence="1">The sequence shown here is derived from an EMBL/GenBank/DDBJ whole genome shotgun (WGS) entry which is preliminary data.</text>
</comment>
<name>A0ABU6TS50_9FABA</name>
<evidence type="ECO:0008006" key="3">
    <source>
        <dbReference type="Google" id="ProtNLM"/>
    </source>
</evidence>
<evidence type="ECO:0000313" key="1">
    <source>
        <dbReference type="EMBL" id="MED6151682.1"/>
    </source>
</evidence>